<dbReference type="EMBL" id="CAXLJM020000160">
    <property type="protein sequence ID" value="CAL8144045.1"/>
    <property type="molecule type" value="Genomic_DNA"/>
</dbReference>
<reference evidence="2 3" key="1">
    <citation type="submission" date="2024-08" db="EMBL/GenBank/DDBJ databases">
        <authorList>
            <person name="Cucini C."/>
            <person name="Frati F."/>
        </authorList>
    </citation>
    <scope>NUCLEOTIDE SEQUENCE [LARGE SCALE GENOMIC DNA]</scope>
</reference>
<accession>A0ABP1S5L7</accession>
<dbReference type="Proteomes" id="UP001642540">
    <property type="component" value="Unassembled WGS sequence"/>
</dbReference>
<keyword evidence="3" id="KW-1185">Reference proteome</keyword>
<gene>
    <name evidence="2" type="ORF">ODALV1_LOCUS30054</name>
</gene>
<dbReference type="Gene3D" id="2.60.120.820">
    <property type="entry name" value="PHR domain"/>
    <property type="match status" value="1"/>
</dbReference>
<sequence length="176" mass="20594">MAMEVKTAEIRPTQKPLDFSVVRGTKLEDKSKSYEGIQYTNSFRVNRRIQLTGFTFFIPEKEKIDDTVYCVVVKTMRGEKVVANFRRYKSKAELEQADNQRIRINPPRLIVIEPDVWYDVKFEIRGPPTRRLKLVKTRVVVYADKEKEGCGHQHPIATFDFFMGSGQLPEYHFLLC</sequence>
<name>A0ABP1S5L7_9HEXA</name>
<dbReference type="InterPro" id="IPR038648">
    <property type="entry name" value="PHR_sf"/>
</dbReference>
<feature type="domain" description="PHR" evidence="1">
    <location>
        <begin position="42"/>
        <end position="129"/>
    </location>
</feature>
<dbReference type="Pfam" id="PF08005">
    <property type="entry name" value="PHR"/>
    <property type="match status" value="1"/>
</dbReference>
<dbReference type="InterPro" id="IPR012983">
    <property type="entry name" value="PHR"/>
</dbReference>
<organism evidence="2 3">
    <name type="scientific">Orchesella dallaii</name>
    <dbReference type="NCBI Taxonomy" id="48710"/>
    <lineage>
        <taxon>Eukaryota</taxon>
        <taxon>Metazoa</taxon>
        <taxon>Ecdysozoa</taxon>
        <taxon>Arthropoda</taxon>
        <taxon>Hexapoda</taxon>
        <taxon>Collembola</taxon>
        <taxon>Entomobryomorpha</taxon>
        <taxon>Entomobryoidea</taxon>
        <taxon>Orchesellidae</taxon>
        <taxon>Orchesellinae</taxon>
        <taxon>Orchesella</taxon>
    </lineage>
</organism>
<evidence type="ECO:0000313" key="2">
    <source>
        <dbReference type="EMBL" id="CAL8144045.1"/>
    </source>
</evidence>
<comment type="caution">
    <text evidence="2">The sequence shown here is derived from an EMBL/GenBank/DDBJ whole genome shotgun (WGS) entry which is preliminary data.</text>
</comment>
<proteinExistence type="predicted"/>
<evidence type="ECO:0000259" key="1">
    <source>
        <dbReference type="Pfam" id="PF08005"/>
    </source>
</evidence>
<evidence type="ECO:0000313" key="3">
    <source>
        <dbReference type="Proteomes" id="UP001642540"/>
    </source>
</evidence>
<protein>
    <recommendedName>
        <fullName evidence="1">PHR domain-containing protein</fullName>
    </recommendedName>
</protein>